<dbReference type="SUPFAM" id="SSF52172">
    <property type="entry name" value="CheY-like"/>
    <property type="match status" value="1"/>
</dbReference>
<proteinExistence type="predicted"/>
<keyword evidence="3" id="KW-0804">Transcription</keyword>
<name>A0A2R5EYA0_9BACL</name>
<feature type="domain" description="Response regulatory" evidence="6">
    <location>
        <begin position="3"/>
        <end position="120"/>
    </location>
</feature>
<protein>
    <submittedName>
        <fullName evidence="7">DNA-binding response regulator</fullName>
    </submittedName>
</protein>
<evidence type="ECO:0000256" key="1">
    <source>
        <dbReference type="ARBA" id="ARBA00023015"/>
    </source>
</evidence>
<keyword evidence="2 7" id="KW-0238">DNA-binding</keyword>
<dbReference type="PROSITE" id="PS50110">
    <property type="entry name" value="RESPONSE_REGULATORY"/>
    <property type="match status" value="1"/>
</dbReference>
<dbReference type="SUPFAM" id="SSF46689">
    <property type="entry name" value="Homeodomain-like"/>
    <property type="match status" value="2"/>
</dbReference>
<dbReference type="Pfam" id="PF12833">
    <property type="entry name" value="HTH_18"/>
    <property type="match status" value="1"/>
</dbReference>
<evidence type="ECO:0000256" key="4">
    <source>
        <dbReference type="PROSITE-ProRule" id="PRU00169"/>
    </source>
</evidence>
<dbReference type="InterPro" id="IPR011006">
    <property type="entry name" value="CheY-like_superfamily"/>
</dbReference>
<evidence type="ECO:0000259" key="6">
    <source>
        <dbReference type="PROSITE" id="PS50110"/>
    </source>
</evidence>
<dbReference type="InterPro" id="IPR001789">
    <property type="entry name" value="Sig_transdc_resp-reg_receiver"/>
</dbReference>
<dbReference type="PRINTS" id="PR00032">
    <property type="entry name" value="HTHARAC"/>
</dbReference>
<dbReference type="CDD" id="cd17536">
    <property type="entry name" value="REC_YesN-like"/>
    <property type="match status" value="1"/>
</dbReference>
<dbReference type="InterPro" id="IPR009057">
    <property type="entry name" value="Homeodomain-like_sf"/>
</dbReference>
<dbReference type="AlphaFoldDB" id="A0A2R5EYA0"/>
<dbReference type="InterPro" id="IPR020449">
    <property type="entry name" value="Tscrpt_reg_AraC-type_HTH"/>
</dbReference>
<dbReference type="Gene3D" id="1.10.10.60">
    <property type="entry name" value="Homeodomain-like"/>
    <property type="match status" value="2"/>
</dbReference>
<dbReference type="RefSeq" id="WP_108994612.1">
    <property type="nucleotide sequence ID" value="NZ_BDQX01000286.1"/>
</dbReference>
<evidence type="ECO:0000259" key="5">
    <source>
        <dbReference type="PROSITE" id="PS01124"/>
    </source>
</evidence>
<gene>
    <name evidence="7" type="ORF">PAT3040_04724</name>
</gene>
<dbReference type="Gene3D" id="3.40.50.2300">
    <property type="match status" value="1"/>
</dbReference>
<evidence type="ECO:0000256" key="3">
    <source>
        <dbReference type="ARBA" id="ARBA00023163"/>
    </source>
</evidence>
<dbReference type="Proteomes" id="UP000245202">
    <property type="component" value="Unassembled WGS sequence"/>
</dbReference>
<dbReference type="PROSITE" id="PS01124">
    <property type="entry name" value="HTH_ARAC_FAMILY_2"/>
    <property type="match status" value="1"/>
</dbReference>
<dbReference type="InterPro" id="IPR018060">
    <property type="entry name" value="HTH_AraC"/>
</dbReference>
<evidence type="ECO:0000256" key="2">
    <source>
        <dbReference type="ARBA" id="ARBA00023125"/>
    </source>
</evidence>
<dbReference type="PANTHER" id="PTHR43280">
    <property type="entry name" value="ARAC-FAMILY TRANSCRIPTIONAL REGULATOR"/>
    <property type="match status" value="1"/>
</dbReference>
<evidence type="ECO:0000313" key="8">
    <source>
        <dbReference type="Proteomes" id="UP000245202"/>
    </source>
</evidence>
<feature type="modified residue" description="4-aspartylphosphate" evidence="4">
    <location>
        <position position="55"/>
    </location>
</feature>
<dbReference type="EMBL" id="BDQX01000286">
    <property type="protein sequence ID" value="GBG10028.1"/>
    <property type="molecule type" value="Genomic_DNA"/>
</dbReference>
<organism evidence="7 8">
    <name type="scientific">Paenibacillus agaridevorans</name>
    <dbReference type="NCBI Taxonomy" id="171404"/>
    <lineage>
        <taxon>Bacteria</taxon>
        <taxon>Bacillati</taxon>
        <taxon>Bacillota</taxon>
        <taxon>Bacilli</taxon>
        <taxon>Bacillales</taxon>
        <taxon>Paenibacillaceae</taxon>
        <taxon>Paenibacillus</taxon>
    </lineage>
</organism>
<dbReference type="SMART" id="SM00448">
    <property type="entry name" value="REC"/>
    <property type="match status" value="1"/>
</dbReference>
<keyword evidence="4" id="KW-0597">Phosphoprotein</keyword>
<reference evidence="7 8" key="1">
    <citation type="submission" date="2017-08" db="EMBL/GenBank/DDBJ databases">
        <title>Substantial Increase in Enzyme Production by Combined Drug-Resistance Mutations in Paenibacillus agaridevorans.</title>
        <authorList>
            <person name="Tanaka Y."/>
            <person name="Funane K."/>
            <person name="Hosaka T."/>
            <person name="Shiwa Y."/>
            <person name="Fujita N."/>
            <person name="Miyazaki T."/>
            <person name="Yoshikawa H."/>
            <person name="Murakami K."/>
            <person name="Kasahara K."/>
            <person name="Inaoka T."/>
            <person name="Hiraga Y."/>
            <person name="Ochi K."/>
        </authorList>
    </citation>
    <scope>NUCLEOTIDE SEQUENCE [LARGE SCALE GENOMIC DNA]</scope>
    <source>
        <strain evidence="7 8">T-3040</strain>
    </source>
</reference>
<dbReference type="GO" id="GO:0000160">
    <property type="term" value="P:phosphorelay signal transduction system"/>
    <property type="evidence" value="ECO:0007669"/>
    <property type="project" value="InterPro"/>
</dbReference>
<keyword evidence="1" id="KW-0805">Transcription regulation</keyword>
<keyword evidence="8" id="KW-1185">Reference proteome</keyword>
<sequence>MRKVMIIDDDVPMLRYLERMIDWESLHLQVVATAFSSVKALELFREKDPDIVITDIGMPQIDGIELATRVREINPAVRLIFVTCHEDFGYARSAMHLQADDYLIKYELTTEKLMGSLQKASKLADESRERIDQLSFREELEHHKDQIKKQLWRLLSGKLDEQKVSQLLQKIGMRWEQPRFMLAAATVDYASLLEHYHYEDLDLIHYAFYNIAEETAADWAPVLIIPQEQAGKFVFILNYRPNLAVNIRKEFEAYLEKLREKIKSYLKIEMRGIISGELNGLGAIKTVHEQLMEAQQALYYKPWTISHLSDDAPSIWTVNDQEFKRYKDELLQANEKQDLSSLEAVLERMENYARTVMLKPQLYVYHLSQMLRSLDYEWNIQHEKEHLHALLPHIISSREALQLAKQHVGKLGGMQDRGETMKEPRLHEINEYISTHLAENVSSVSVANHLYLNPSYFSRYFKKIAGINFTEYVHRYKMDIAKQLFEQGESVEMVAIKLGYSDRTYFSKVFKKYIGISPLDYKSNK</sequence>
<dbReference type="SMART" id="SM00342">
    <property type="entry name" value="HTH_ARAC"/>
    <property type="match status" value="1"/>
</dbReference>
<dbReference type="GO" id="GO:0043565">
    <property type="term" value="F:sequence-specific DNA binding"/>
    <property type="evidence" value="ECO:0007669"/>
    <property type="project" value="InterPro"/>
</dbReference>
<evidence type="ECO:0000313" key="7">
    <source>
        <dbReference type="EMBL" id="GBG10028.1"/>
    </source>
</evidence>
<dbReference type="PANTHER" id="PTHR43280:SF2">
    <property type="entry name" value="HTH-TYPE TRANSCRIPTIONAL REGULATOR EXSA"/>
    <property type="match status" value="1"/>
</dbReference>
<dbReference type="GO" id="GO:0003700">
    <property type="term" value="F:DNA-binding transcription factor activity"/>
    <property type="evidence" value="ECO:0007669"/>
    <property type="project" value="InterPro"/>
</dbReference>
<comment type="caution">
    <text evidence="7">The sequence shown here is derived from an EMBL/GenBank/DDBJ whole genome shotgun (WGS) entry which is preliminary data.</text>
</comment>
<feature type="domain" description="HTH araC/xylS-type" evidence="5">
    <location>
        <begin position="427"/>
        <end position="524"/>
    </location>
</feature>
<dbReference type="Pfam" id="PF00072">
    <property type="entry name" value="Response_reg"/>
    <property type="match status" value="1"/>
</dbReference>
<accession>A0A2R5EYA0</accession>